<proteinExistence type="predicted"/>
<dbReference type="EMBL" id="BK015456">
    <property type="protein sequence ID" value="DAE07781.1"/>
    <property type="molecule type" value="Genomic_DNA"/>
</dbReference>
<protein>
    <submittedName>
        <fullName evidence="1">Uncharacterized protein</fullName>
    </submittedName>
</protein>
<name>A0A8S5PMI7_9CAUD</name>
<reference evidence="1" key="1">
    <citation type="journal article" date="2021" name="Proc. Natl. Acad. Sci. U.S.A.">
        <title>A Catalog of Tens of Thousands of Viruses from Human Metagenomes Reveals Hidden Associations with Chronic Diseases.</title>
        <authorList>
            <person name="Tisza M.J."/>
            <person name="Buck C.B."/>
        </authorList>
    </citation>
    <scope>NUCLEOTIDE SEQUENCE</scope>
    <source>
        <strain evidence="1">CtjBn3</strain>
    </source>
</reference>
<sequence length="32" mass="3623">MCHDPRSERPALQERTYPLHRAFPFPGAPCAA</sequence>
<accession>A0A8S5PMI7</accession>
<evidence type="ECO:0000313" key="1">
    <source>
        <dbReference type="EMBL" id="DAE07781.1"/>
    </source>
</evidence>
<organism evidence="1">
    <name type="scientific">Siphoviridae sp. ctjBn3</name>
    <dbReference type="NCBI Taxonomy" id="2825630"/>
    <lineage>
        <taxon>Viruses</taxon>
        <taxon>Duplodnaviria</taxon>
        <taxon>Heunggongvirae</taxon>
        <taxon>Uroviricota</taxon>
        <taxon>Caudoviricetes</taxon>
    </lineage>
</organism>